<feature type="region of interest" description="Disordered" evidence="5">
    <location>
        <begin position="38"/>
        <end position="70"/>
    </location>
</feature>
<feature type="compositionally biased region" description="Basic and acidic residues" evidence="5">
    <location>
        <begin position="41"/>
        <end position="55"/>
    </location>
</feature>
<dbReference type="PANTHER" id="PTHR46776">
    <property type="entry name" value="CYCLIN-DEPENDENT KINASE INHIBITOR 4-RELATED"/>
    <property type="match status" value="1"/>
</dbReference>
<accession>A0A103XHU0</accession>
<protein>
    <submittedName>
        <fullName evidence="7">Cyclin-dependent kinase inhibitor</fullName>
    </submittedName>
</protein>
<dbReference type="STRING" id="59895.A0A103XHU0"/>
<comment type="subcellular location">
    <subcellularLocation>
        <location evidence="1">Nucleus</location>
        <location evidence="1">Nucleoplasm</location>
    </subcellularLocation>
</comment>
<comment type="similarity">
    <text evidence="2">Belongs to the CDI family. ICK/KRP subfamily.</text>
</comment>
<evidence type="ECO:0000256" key="2">
    <source>
        <dbReference type="ARBA" id="ARBA00010274"/>
    </source>
</evidence>
<evidence type="ECO:0000259" key="6">
    <source>
        <dbReference type="Pfam" id="PF02234"/>
    </source>
</evidence>
<dbReference type="Gene3D" id="4.10.365.10">
    <property type="entry name" value="p27"/>
    <property type="match status" value="1"/>
</dbReference>
<organism evidence="7 8">
    <name type="scientific">Cynara cardunculus var. scolymus</name>
    <name type="common">Globe artichoke</name>
    <name type="synonym">Cynara scolymus</name>
    <dbReference type="NCBI Taxonomy" id="59895"/>
    <lineage>
        <taxon>Eukaryota</taxon>
        <taxon>Viridiplantae</taxon>
        <taxon>Streptophyta</taxon>
        <taxon>Embryophyta</taxon>
        <taxon>Tracheophyta</taxon>
        <taxon>Spermatophyta</taxon>
        <taxon>Magnoliopsida</taxon>
        <taxon>eudicotyledons</taxon>
        <taxon>Gunneridae</taxon>
        <taxon>Pentapetalae</taxon>
        <taxon>asterids</taxon>
        <taxon>campanulids</taxon>
        <taxon>Asterales</taxon>
        <taxon>Asteraceae</taxon>
        <taxon>Carduoideae</taxon>
        <taxon>Cardueae</taxon>
        <taxon>Carduinae</taxon>
        <taxon>Cynara</taxon>
    </lineage>
</organism>
<dbReference type="Pfam" id="PF02234">
    <property type="entry name" value="CDI"/>
    <property type="match status" value="1"/>
</dbReference>
<evidence type="ECO:0000256" key="5">
    <source>
        <dbReference type="SAM" id="MobiDB-lite"/>
    </source>
</evidence>
<evidence type="ECO:0000313" key="8">
    <source>
        <dbReference type="Proteomes" id="UP000243975"/>
    </source>
</evidence>
<evidence type="ECO:0000256" key="3">
    <source>
        <dbReference type="ARBA" id="ARBA00023013"/>
    </source>
</evidence>
<dbReference type="InterPro" id="IPR003175">
    <property type="entry name" value="CDI_dom"/>
</dbReference>
<dbReference type="AlphaFoldDB" id="A0A103XHU0"/>
<reference evidence="7 8" key="1">
    <citation type="journal article" date="2016" name="Sci. Rep.">
        <title>The genome sequence of the outbreeding globe artichoke constructed de novo incorporating a phase-aware low-pass sequencing strategy of F1 progeny.</title>
        <authorList>
            <person name="Scaglione D."/>
            <person name="Reyes-Chin-Wo S."/>
            <person name="Acquadro A."/>
            <person name="Froenicke L."/>
            <person name="Portis E."/>
            <person name="Beitel C."/>
            <person name="Tirone M."/>
            <person name="Mauro R."/>
            <person name="Lo Monaco A."/>
            <person name="Mauromicale G."/>
            <person name="Faccioli P."/>
            <person name="Cattivelli L."/>
            <person name="Rieseberg L."/>
            <person name="Michelmore R."/>
            <person name="Lanteri S."/>
        </authorList>
    </citation>
    <scope>NUCLEOTIDE SEQUENCE [LARGE SCALE GENOMIC DNA]</scope>
    <source>
        <strain evidence="7">2C</strain>
    </source>
</reference>
<gene>
    <name evidence="7" type="ORF">Ccrd_007016</name>
</gene>
<sequence length="286" mass="31625">LSLSLNCKRLLSPLQPTTKKPSLSPISDAIRTLVSVGVGEEQEKTNNSKKTESKMGKYMRRKSKTTGEVSSMEVPSLGGVLTRAKTLALQRAAAAVATAGAGSYIQLRSRRLVKPNSQKKPKENCTPTTNPNKSSSRMKVNSVDSCGSVEKLVDKEEENRQGIEIKGNLELAIDDEEASFGENMLEFEGRGRSTRETTPCNLIGDPDAIRTPGSSTKPTKSNDGKRRVQNTTSRHIPSTSEMDEFFTGPEKQQQRLFIEKYNFDPVKEKPLRGRYEWVKVDGTKKS</sequence>
<evidence type="ECO:0000256" key="4">
    <source>
        <dbReference type="ARBA" id="ARBA00023306"/>
    </source>
</evidence>
<dbReference type="GO" id="GO:0004861">
    <property type="term" value="F:cyclin-dependent protein serine/threonine kinase inhibitor activity"/>
    <property type="evidence" value="ECO:0007669"/>
    <property type="project" value="InterPro"/>
</dbReference>
<keyword evidence="4" id="KW-0131">Cell cycle</keyword>
<keyword evidence="3" id="KW-0649">Protein kinase inhibitor</keyword>
<evidence type="ECO:0000256" key="1">
    <source>
        <dbReference type="ARBA" id="ARBA00004642"/>
    </source>
</evidence>
<dbReference type="EMBL" id="LEKV01005086">
    <property type="protein sequence ID" value="KVH90962.1"/>
    <property type="molecule type" value="Genomic_DNA"/>
</dbReference>
<dbReference type="Gramene" id="KVH90962">
    <property type="protein sequence ID" value="KVH90962"/>
    <property type="gene ID" value="Ccrd_007016"/>
</dbReference>
<name>A0A103XHU0_CYNCS</name>
<dbReference type="InterPro" id="IPR044275">
    <property type="entry name" value="KRP"/>
</dbReference>
<feature type="domain" description="Cyclin-dependent kinase inhibitor" evidence="6">
    <location>
        <begin position="234"/>
        <end position="280"/>
    </location>
</feature>
<feature type="region of interest" description="Disordered" evidence="5">
    <location>
        <begin position="189"/>
        <end position="249"/>
    </location>
</feature>
<feature type="non-terminal residue" evidence="7">
    <location>
        <position position="1"/>
    </location>
</feature>
<dbReference type="InterPro" id="IPR044898">
    <property type="entry name" value="CDI_dom_sf"/>
</dbReference>
<dbReference type="OMA" id="RMETSIC"/>
<proteinExistence type="inferred from homology"/>
<feature type="compositionally biased region" description="Polar residues" evidence="5">
    <location>
        <begin position="229"/>
        <end position="240"/>
    </location>
</feature>
<dbReference type="Proteomes" id="UP000243975">
    <property type="component" value="Unassembled WGS sequence"/>
</dbReference>
<comment type="caution">
    <text evidence="7">The sequence shown here is derived from an EMBL/GenBank/DDBJ whole genome shotgun (WGS) entry which is preliminary data.</text>
</comment>
<dbReference type="GO" id="GO:0005654">
    <property type="term" value="C:nucleoplasm"/>
    <property type="evidence" value="ECO:0007669"/>
    <property type="project" value="UniProtKB-SubCell"/>
</dbReference>
<feature type="region of interest" description="Disordered" evidence="5">
    <location>
        <begin position="111"/>
        <end position="143"/>
    </location>
</feature>
<evidence type="ECO:0000313" key="7">
    <source>
        <dbReference type="EMBL" id="KVH90962.1"/>
    </source>
</evidence>
<dbReference type="GO" id="GO:0051726">
    <property type="term" value="P:regulation of cell cycle"/>
    <property type="evidence" value="ECO:0007669"/>
    <property type="project" value="InterPro"/>
</dbReference>
<feature type="compositionally biased region" description="Polar residues" evidence="5">
    <location>
        <begin position="125"/>
        <end position="143"/>
    </location>
</feature>
<keyword evidence="8" id="KW-1185">Reference proteome</keyword>